<protein>
    <submittedName>
        <fullName evidence="2">Uncharacterized protein</fullName>
    </submittedName>
</protein>
<comment type="caution">
    <text evidence="2">The sequence shown here is derived from an EMBL/GenBank/DDBJ whole genome shotgun (WGS) entry which is preliminary data.</text>
</comment>
<keyword evidence="3" id="KW-1185">Reference proteome</keyword>
<evidence type="ECO:0000313" key="2">
    <source>
        <dbReference type="EMBL" id="OQR98412.1"/>
    </source>
</evidence>
<evidence type="ECO:0000313" key="3">
    <source>
        <dbReference type="Proteomes" id="UP000243579"/>
    </source>
</evidence>
<dbReference type="OrthoDB" id="64785at2759"/>
<dbReference type="EMBL" id="JNBR01000084">
    <property type="protein sequence ID" value="OQR98412.1"/>
    <property type="molecule type" value="Genomic_DNA"/>
</dbReference>
<accession>A0A1V9ZK94</accession>
<gene>
    <name evidence="2" type="ORF">ACHHYP_08650</name>
</gene>
<organism evidence="2 3">
    <name type="scientific">Achlya hypogyna</name>
    <name type="common">Oomycete</name>
    <name type="synonym">Protoachlya hypogyna</name>
    <dbReference type="NCBI Taxonomy" id="1202772"/>
    <lineage>
        <taxon>Eukaryota</taxon>
        <taxon>Sar</taxon>
        <taxon>Stramenopiles</taxon>
        <taxon>Oomycota</taxon>
        <taxon>Saprolegniomycetes</taxon>
        <taxon>Saprolegniales</taxon>
        <taxon>Achlyaceae</taxon>
        <taxon>Achlya</taxon>
    </lineage>
</organism>
<sequence length="329" mass="36877">MTQDVVAKGPDAWQFVPVYRTRQELEAARKAETRAVAAAVAAKKKPPPARGHKYMVSGLMHPRRGDRDSVPPPAESGTSGVPPGKRRTRSALLDDRRAQRIACNQAFAPIPAPTPEVTTAWWKDEPGYVETPPMRASKDLTSTPATRCVTLAQVADGQGRKTQISEKITRERFRPATAGARQPQLERWTDAVFHFSLPENVQNQRLMDKYDLSFKLPLDSSFTHDKVFREENIKGGIKQRVVDAAVDPAAFDKSAKATRRRMAESRRRRQQLDAYKAAEGLLDERDDLPAKTVRFADDEARSHLFEIRDSRRVRSGGFDMVGQLGKLHV</sequence>
<evidence type="ECO:0000256" key="1">
    <source>
        <dbReference type="SAM" id="MobiDB-lite"/>
    </source>
</evidence>
<proteinExistence type="predicted"/>
<feature type="region of interest" description="Disordered" evidence="1">
    <location>
        <begin position="39"/>
        <end position="88"/>
    </location>
</feature>
<reference evidence="2 3" key="1">
    <citation type="journal article" date="2014" name="Genome Biol. Evol.">
        <title>The secreted proteins of Achlya hypogyna and Thraustotheca clavata identify the ancestral oomycete secretome and reveal gene acquisitions by horizontal gene transfer.</title>
        <authorList>
            <person name="Misner I."/>
            <person name="Blouin N."/>
            <person name="Leonard G."/>
            <person name="Richards T.A."/>
            <person name="Lane C.E."/>
        </authorList>
    </citation>
    <scope>NUCLEOTIDE SEQUENCE [LARGE SCALE GENOMIC DNA]</scope>
    <source>
        <strain evidence="2 3">ATCC 48635</strain>
    </source>
</reference>
<dbReference type="AlphaFoldDB" id="A0A1V9ZK94"/>
<name>A0A1V9ZK94_ACHHY</name>
<dbReference type="Proteomes" id="UP000243579">
    <property type="component" value="Unassembled WGS sequence"/>
</dbReference>
<feature type="compositionally biased region" description="Basic residues" evidence="1">
    <location>
        <begin position="42"/>
        <end position="53"/>
    </location>
</feature>